<dbReference type="PANTHER" id="PTHR43434">
    <property type="entry name" value="PHOSPHOGLYCOLATE PHOSPHATASE"/>
    <property type="match status" value="1"/>
</dbReference>
<dbReference type="SFLD" id="SFLDG01135">
    <property type="entry name" value="C1.5.6:_HAD__Beta-PGM__Phospha"/>
    <property type="match status" value="1"/>
</dbReference>
<proteinExistence type="predicted"/>
<name>A0A7X0RT06_9BACL</name>
<dbReference type="Gene3D" id="1.10.150.240">
    <property type="entry name" value="Putative phosphatase, domain 2"/>
    <property type="match status" value="1"/>
</dbReference>
<dbReference type="NCBIfam" id="TIGR01549">
    <property type="entry name" value="HAD-SF-IA-v1"/>
    <property type="match status" value="1"/>
</dbReference>
<reference evidence="1 2" key="1">
    <citation type="submission" date="2020-08" db="EMBL/GenBank/DDBJ databases">
        <title>Cohnella phylogeny.</title>
        <authorList>
            <person name="Dunlap C."/>
        </authorList>
    </citation>
    <scope>NUCLEOTIDE SEQUENCE [LARGE SCALE GENOMIC DNA]</scope>
    <source>
        <strain evidence="1 2">DSM 28246</strain>
    </source>
</reference>
<dbReference type="EC" id="3.6.1.1" evidence="1"/>
<keyword evidence="2" id="KW-1185">Reference proteome</keyword>
<dbReference type="NCBIfam" id="TIGR01509">
    <property type="entry name" value="HAD-SF-IA-v3"/>
    <property type="match status" value="1"/>
</dbReference>
<dbReference type="NCBIfam" id="NF009804">
    <property type="entry name" value="PRK13288.1"/>
    <property type="match status" value="1"/>
</dbReference>
<dbReference type="SFLD" id="SFLDG01129">
    <property type="entry name" value="C1.5:_HAD__Beta-PGM__Phosphata"/>
    <property type="match status" value="1"/>
</dbReference>
<comment type="caution">
    <text evidence="1">The sequence shown here is derived from an EMBL/GenBank/DDBJ whole genome shotgun (WGS) entry which is preliminary data.</text>
</comment>
<dbReference type="EMBL" id="JACJVP010000033">
    <property type="protein sequence ID" value="MBB6673158.1"/>
    <property type="molecule type" value="Genomic_DNA"/>
</dbReference>
<dbReference type="GO" id="GO:0006281">
    <property type="term" value="P:DNA repair"/>
    <property type="evidence" value="ECO:0007669"/>
    <property type="project" value="TreeGrafter"/>
</dbReference>
<dbReference type="InterPro" id="IPR023198">
    <property type="entry name" value="PGP-like_dom2"/>
</dbReference>
<sequence length="220" mass="23974">MTSQRNPITTVLFDLDGTIIDTNELIIQAFLYALKGIVPPAFSRDEIIPLMGQTLLSQMRQFSGREEVNELLASYREYSLHHHDEMVSLFPGVEQVVPLLKAHGLKLGVVTTKMRETTERALKLLGLYDYMDVIVTLDDVTHPKPHAEPVENALRALGEDPSGALMVGDSGVDILSALAAGAIPVGVAWSLKGDAVLREAGASHIIHDMRELIPLCGIEG</sequence>
<dbReference type="SFLD" id="SFLDS00003">
    <property type="entry name" value="Haloacid_Dehalogenase"/>
    <property type="match status" value="1"/>
</dbReference>
<dbReference type="InterPro" id="IPR036412">
    <property type="entry name" value="HAD-like_sf"/>
</dbReference>
<dbReference type="Gene3D" id="3.40.50.1000">
    <property type="entry name" value="HAD superfamily/HAD-like"/>
    <property type="match status" value="1"/>
</dbReference>
<dbReference type="Pfam" id="PF13419">
    <property type="entry name" value="HAD_2"/>
    <property type="match status" value="1"/>
</dbReference>
<evidence type="ECO:0000313" key="1">
    <source>
        <dbReference type="EMBL" id="MBB6673158.1"/>
    </source>
</evidence>
<gene>
    <name evidence="1" type="primary">ppaX</name>
    <name evidence="1" type="ORF">H7C19_20970</name>
</gene>
<dbReference type="InterPro" id="IPR050155">
    <property type="entry name" value="HAD-like_hydrolase_sf"/>
</dbReference>
<protein>
    <submittedName>
        <fullName evidence="1">Pyrophosphatase PpaX</fullName>
        <ecNumber evidence="1">3.6.1.1</ecNumber>
    </submittedName>
</protein>
<dbReference type="InterPro" id="IPR023214">
    <property type="entry name" value="HAD_sf"/>
</dbReference>
<dbReference type="AlphaFoldDB" id="A0A7X0RT06"/>
<dbReference type="RefSeq" id="WP_185671009.1">
    <property type="nucleotide sequence ID" value="NZ_JACJVP010000033.1"/>
</dbReference>
<organism evidence="1 2">
    <name type="scientific">Cohnella nanjingensis</name>
    <dbReference type="NCBI Taxonomy" id="1387779"/>
    <lineage>
        <taxon>Bacteria</taxon>
        <taxon>Bacillati</taxon>
        <taxon>Bacillota</taxon>
        <taxon>Bacilli</taxon>
        <taxon>Bacillales</taxon>
        <taxon>Paenibacillaceae</taxon>
        <taxon>Cohnella</taxon>
    </lineage>
</organism>
<dbReference type="SUPFAM" id="SSF56784">
    <property type="entry name" value="HAD-like"/>
    <property type="match status" value="1"/>
</dbReference>
<accession>A0A7X0RT06</accession>
<dbReference type="InterPro" id="IPR006439">
    <property type="entry name" value="HAD-SF_hydro_IA"/>
</dbReference>
<dbReference type="GO" id="GO:0004427">
    <property type="term" value="F:inorganic diphosphate phosphatase activity"/>
    <property type="evidence" value="ECO:0007669"/>
    <property type="project" value="UniProtKB-EC"/>
</dbReference>
<dbReference type="InterPro" id="IPR041492">
    <property type="entry name" value="HAD_2"/>
</dbReference>
<dbReference type="GO" id="GO:0008967">
    <property type="term" value="F:phosphoglycolate phosphatase activity"/>
    <property type="evidence" value="ECO:0007669"/>
    <property type="project" value="TreeGrafter"/>
</dbReference>
<keyword evidence="1" id="KW-0378">Hydrolase</keyword>
<dbReference type="GO" id="GO:0005829">
    <property type="term" value="C:cytosol"/>
    <property type="evidence" value="ECO:0007669"/>
    <property type="project" value="TreeGrafter"/>
</dbReference>
<dbReference type="PANTHER" id="PTHR43434:SF26">
    <property type="entry name" value="PYROPHOSPHATASE PPAX"/>
    <property type="match status" value="1"/>
</dbReference>
<dbReference type="Proteomes" id="UP000547209">
    <property type="component" value="Unassembled WGS sequence"/>
</dbReference>
<evidence type="ECO:0000313" key="2">
    <source>
        <dbReference type="Proteomes" id="UP000547209"/>
    </source>
</evidence>